<dbReference type="Proteomes" id="UP001054252">
    <property type="component" value="Unassembled WGS sequence"/>
</dbReference>
<dbReference type="PANTHER" id="PTHR24177">
    <property type="entry name" value="CASKIN"/>
    <property type="match status" value="1"/>
</dbReference>
<comment type="caution">
    <text evidence="1">The sequence shown here is derived from an EMBL/GenBank/DDBJ whole genome shotgun (WGS) entry which is preliminary data.</text>
</comment>
<proteinExistence type="predicted"/>
<organism evidence="1 2">
    <name type="scientific">Rubroshorea leprosula</name>
    <dbReference type="NCBI Taxonomy" id="152421"/>
    <lineage>
        <taxon>Eukaryota</taxon>
        <taxon>Viridiplantae</taxon>
        <taxon>Streptophyta</taxon>
        <taxon>Embryophyta</taxon>
        <taxon>Tracheophyta</taxon>
        <taxon>Spermatophyta</taxon>
        <taxon>Magnoliopsida</taxon>
        <taxon>eudicotyledons</taxon>
        <taxon>Gunneridae</taxon>
        <taxon>Pentapetalae</taxon>
        <taxon>rosids</taxon>
        <taxon>malvids</taxon>
        <taxon>Malvales</taxon>
        <taxon>Dipterocarpaceae</taxon>
        <taxon>Rubroshorea</taxon>
    </lineage>
</organism>
<dbReference type="AlphaFoldDB" id="A0AAV5KXI5"/>
<name>A0AAV5KXI5_9ROSI</name>
<dbReference type="GO" id="GO:0016020">
    <property type="term" value="C:membrane"/>
    <property type="evidence" value="ECO:0007669"/>
    <property type="project" value="TreeGrafter"/>
</dbReference>
<dbReference type="SUPFAM" id="SSF140860">
    <property type="entry name" value="Pseudo ankyrin repeat-like"/>
    <property type="match status" value="1"/>
</dbReference>
<keyword evidence="2" id="KW-1185">Reference proteome</keyword>
<dbReference type="PANTHER" id="PTHR24177:SF365">
    <property type="entry name" value="ANKYRIN REPEAT-CONTAINING PROTEIN NPR4-LIKE ISOFORM X1"/>
    <property type="match status" value="1"/>
</dbReference>
<reference evidence="1 2" key="1">
    <citation type="journal article" date="2021" name="Commun. Biol.">
        <title>The genome of Shorea leprosula (Dipterocarpaceae) highlights the ecological relevance of drought in aseasonal tropical rainforests.</title>
        <authorList>
            <person name="Ng K.K.S."/>
            <person name="Kobayashi M.J."/>
            <person name="Fawcett J.A."/>
            <person name="Hatakeyama M."/>
            <person name="Paape T."/>
            <person name="Ng C.H."/>
            <person name="Ang C.C."/>
            <person name="Tnah L.H."/>
            <person name="Lee C.T."/>
            <person name="Nishiyama T."/>
            <person name="Sese J."/>
            <person name="O'Brien M.J."/>
            <person name="Copetti D."/>
            <person name="Mohd Noor M.I."/>
            <person name="Ong R.C."/>
            <person name="Putra M."/>
            <person name="Sireger I.Z."/>
            <person name="Indrioko S."/>
            <person name="Kosugi Y."/>
            <person name="Izuno A."/>
            <person name="Isagi Y."/>
            <person name="Lee S.L."/>
            <person name="Shimizu K.K."/>
        </authorList>
    </citation>
    <scope>NUCLEOTIDE SEQUENCE [LARGE SCALE GENOMIC DNA]</scope>
    <source>
        <strain evidence="1">214</strain>
    </source>
</reference>
<accession>A0AAV5KXI5</accession>
<sequence>MFTCAVTNRQEKVAQFLRELGASSDENIVNFIDEDGNNVLHMAARVASHSKLSHISGAALQLQSELRWFQVFIL</sequence>
<gene>
    <name evidence="1" type="ORF">SLEP1_g38585</name>
</gene>
<dbReference type="InterPro" id="IPR036770">
    <property type="entry name" value="Ankyrin_rpt-contain_sf"/>
</dbReference>
<evidence type="ECO:0000313" key="2">
    <source>
        <dbReference type="Proteomes" id="UP001054252"/>
    </source>
</evidence>
<dbReference type="EMBL" id="BPVZ01000084">
    <property type="protein sequence ID" value="GKV29680.1"/>
    <property type="molecule type" value="Genomic_DNA"/>
</dbReference>
<evidence type="ECO:0000313" key="1">
    <source>
        <dbReference type="EMBL" id="GKV29680.1"/>
    </source>
</evidence>
<protein>
    <submittedName>
        <fullName evidence="1">Uncharacterized protein</fullName>
    </submittedName>
</protein>
<dbReference type="Gene3D" id="1.25.40.20">
    <property type="entry name" value="Ankyrin repeat-containing domain"/>
    <property type="match status" value="1"/>
</dbReference>